<name>X1GIE4_9ZZZZ</name>
<evidence type="ECO:0000313" key="2">
    <source>
        <dbReference type="EMBL" id="GAH41384.1"/>
    </source>
</evidence>
<evidence type="ECO:0008006" key="3">
    <source>
        <dbReference type="Google" id="ProtNLM"/>
    </source>
</evidence>
<organism evidence="2">
    <name type="scientific">marine sediment metagenome</name>
    <dbReference type="NCBI Taxonomy" id="412755"/>
    <lineage>
        <taxon>unclassified sequences</taxon>
        <taxon>metagenomes</taxon>
        <taxon>ecological metagenomes</taxon>
    </lineage>
</organism>
<feature type="transmembrane region" description="Helical" evidence="1">
    <location>
        <begin position="392"/>
        <end position="414"/>
    </location>
</feature>
<keyword evidence="1" id="KW-0472">Membrane</keyword>
<gene>
    <name evidence="2" type="ORF">S03H2_11333</name>
</gene>
<keyword evidence="1" id="KW-0812">Transmembrane</keyword>
<reference evidence="2" key="1">
    <citation type="journal article" date="2014" name="Front. Microbiol.">
        <title>High frequency of phylogenetically diverse reductive dehalogenase-homologous genes in deep subseafloor sedimentary metagenomes.</title>
        <authorList>
            <person name="Kawai M."/>
            <person name="Futagami T."/>
            <person name="Toyoda A."/>
            <person name="Takaki Y."/>
            <person name="Nishi S."/>
            <person name="Hori S."/>
            <person name="Arai W."/>
            <person name="Tsubouchi T."/>
            <person name="Morono Y."/>
            <person name="Uchiyama I."/>
            <person name="Ito T."/>
            <person name="Fujiyama A."/>
            <person name="Inagaki F."/>
            <person name="Takami H."/>
        </authorList>
    </citation>
    <scope>NUCLEOTIDE SEQUENCE</scope>
    <source>
        <strain evidence="2">Expedition CK06-06</strain>
    </source>
</reference>
<accession>X1GIE4</accession>
<sequence>DQRAFWIYEFSSSSYYKIEAKLISIGENCYVYMEDVCIAELGEHAVIIQAENICDEFDYTIYPRITDLAGHPNGTLGDIDGDPRIIILLSQNPISYYDQRNELQLDYSNLCEMFHIYYKAWIPVIAHEFHHLIWFNNEMDEPHFTLEALAEYAMYYADYLAKYDNLVPQVGIFLDHPEDSLLYWNMLNPIDYGSAYLFAFYIAEHYGLSILRNLITEPADGSHGIELVLQRAGYNITFNELYLNWITALTIDELGFGNKLYGFESIDVRVSKYTTVDVPHINDKVKLYYYGFHVHKIQSPSNEIKIEIRKDLDKTIGISIVFHDTLGWHVYQNLTNKETNLIIDDISGSETDEFYLITSYIFDQTPGPPSEDGLGPFTYIEVIIDNITKDSIIPFLVISGNFSLILIILVIIMIRKSYKLKTQNN</sequence>
<proteinExistence type="predicted"/>
<dbReference type="AlphaFoldDB" id="X1GIE4"/>
<feature type="non-terminal residue" evidence="2">
    <location>
        <position position="1"/>
    </location>
</feature>
<evidence type="ECO:0000256" key="1">
    <source>
        <dbReference type="SAM" id="Phobius"/>
    </source>
</evidence>
<protein>
    <recommendedName>
        <fullName evidence="3">Peptidase M6-like domain-containing protein</fullName>
    </recommendedName>
</protein>
<dbReference type="EMBL" id="BARU01005790">
    <property type="protein sequence ID" value="GAH41384.1"/>
    <property type="molecule type" value="Genomic_DNA"/>
</dbReference>
<keyword evidence="1" id="KW-1133">Transmembrane helix</keyword>
<comment type="caution">
    <text evidence="2">The sequence shown here is derived from an EMBL/GenBank/DDBJ whole genome shotgun (WGS) entry which is preliminary data.</text>
</comment>